<organism evidence="3 5">
    <name type="scientific">Rotaria magnacalcarata</name>
    <dbReference type="NCBI Taxonomy" id="392030"/>
    <lineage>
        <taxon>Eukaryota</taxon>
        <taxon>Metazoa</taxon>
        <taxon>Spiralia</taxon>
        <taxon>Gnathifera</taxon>
        <taxon>Rotifera</taxon>
        <taxon>Eurotatoria</taxon>
        <taxon>Bdelloidea</taxon>
        <taxon>Philodinida</taxon>
        <taxon>Philodinidae</taxon>
        <taxon>Rotaria</taxon>
    </lineage>
</organism>
<dbReference type="EMBL" id="CAJOBH010138057">
    <property type="protein sequence ID" value="CAF4791521.1"/>
    <property type="molecule type" value="Genomic_DNA"/>
</dbReference>
<protein>
    <submittedName>
        <fullName evidence="3">Uncharacterized protein</fullName>
    </submittedName>
</protein>
<dbReference type="EMBL" id="CAJOBI010145689">
    <property type="protein sequence ID" value="CAF4788457.1"/>
    <property type="molecule type" value="Genomic_DNA"/>
</dbReference>
<gene>
    <name evidence="3" type="ORF">BYL167_LOCUS47743</name>
    <name evidence="4" type="ORF">GIL414_LOCUS53719</name>
    <name evidence="2" type="ORF">SMN809_LOCUS46652</name>
</gene>
<dbReference type="Proteomes" id="UP000681720">
    <property type="component" value="Unassembled WGS sequence"/>
</dbReference>
<dbReference type="Proteomes" id="UP000676336">
    <property type="component" value="Unassembled WGS sequence"/>
</dbReference>
<evidence type="ECO:0000313" key="3">
    <source>
        <dbReference type="EMBL" id="CAF4791521.1"/>
    </source>
</evidence>
<feature type="non-terminal residue" evidence="3">
    <location>
        <position position="65"/>
    </location>
</feature>
<dbReference type="AlphaFoldDB" id="A0A8S3B5S7"/>
<comment type="caution">
    <text evidence="3">The sequence shown here is derived from an EMBL/GenBank/DDBJ whole genome shotgun (WGS) entry which is preliminary data.</text>
</comment>
<evidence type="ECO:0000313" key="4">
    <source>
        <dbReference type="EMBL" id="CAF4939126.1"/>
    </source>
</evidence>
<dbReference type="Proteomes" id="UP000681967">
    <property type="component" value="Unassembled WGS sequence"/>
</dbReference>
<accession>A0A8S3B5S7</accession>
<feature type="compositionally biased region" description="Low complexity" evidence="1">
    <location>
        <begin position="45"/>
        <end position="65"/>
    </location>
</feature>
<sequence>MEMLTSNGNYVFNNDECLTQGQIKSYFSRLAVKQRTMQQVLDQQTSSSSTSSSSTSLSTTSTNDI</sequence>
<evidence type="ECO:0000313" key="2">
    <source>
        <dbReference type="EMBL" id="CAF4788457.1"/>
    </source>
</evidence>
<name>A0A8S3B5S7_9BILA</name>
<feature type="region of interest" description="Disordered" evidence="1">
    <location>
        <begin position="39"/>
        <end position="65"/>
    </location>
</feature>
<dbReference type="EMBL" id="CAJOBJ010186797">
    <property type="protein sequence ID" value="CAF4939126.1"/>
    <property type="molecule type" value="Genomic_DNA"/>
</dbReference>
<evidence type="ECO:0000313" key="5">
    <source>
        <dbReference type="Proteomes" id="UP000681967"/>
    </source>
</evidence>
<evidence type="ECO:0000256" key="1">
    <source>
        <dbReference type="SAM" id="MobiDB-lite"/>
    </source>
</evidence>
<reference evidence="3" key="1">
    <citation type="submission" date="2021-02" db="EMBL/GenBank/DDBJ databases">
        <authorList>
            <person name="Nowell W R."/>
        </authorList>
    </citation>
    <scope>NUCLEOTIDE SEQUENCE</scope>
</reference>
<proteinExistence type="predicted"/>